<keyword evidence="4" id="KW-1185">Reference proteome</keyword>
<dbReference type="EMBL" id="JMPR01000035">
    <property type="protein sequence ID" value="KFD18920.1"/>
    <property type="molecule type" value="Genomic_DNA"/>
</dbReference>
<evidence type="ECO:0000259" key="1">
    <source>
        <dbReference type="Pfam" id="PF02625"/>
    </source>
</evidence>
<sequence>MDNDDWVTRLAELREAGMPCVLITVMGERGSVPRGGGSKMIITAEQSWLTIGGGQLEFRCMEIAREMLQQGESHPRYEQFSLGARFAQCCGGAVSVFFEPLWNSRPQIVVFGAGHVGRALITLLATLPCQLVWADSRAQYLQQAPQGVRCCCEEELTDVVTAAAPGSYFVVMTHNHDLDLQLAEQVLRRGDCRYLGVIGSQTKRQRFRYRLEGKGISSGQLETLRCPAGIAEVSGKLPAEIAVSIAGEIIAEYQKDRC</sequence>
<proteinExistence type="predicted"/>
<protein>
    <submittedName>
        <fullName evidence="3">Xanthine dehydrogenase accessory protein</fullName>
    </submittedName>
</protein>
<dbReference type="RefSeq" id="WP_029990397.1">
    <property type="nucleotide sequence ID" value="NZ_ATMJ01000024.1"/>
</dbReference>
<accession>A0A085JEM4</accession>
<dbReference type="Gene3D" id="3.40.50.720">
    <property type="entry name" value="NAD(P)-binding Rossmann-like Domain"/>
    <property type="match status" value="1"/>
</dbReference>
<dbReference type="AlphaFoldDB" id="A0A085JEM4"/>
<evidence type="ECO:0000313" key="3">
    <source>
        <dbReference type="EMBL" id="KFD18920.1"/>
    </source>
</evidence>
<dbReference type="NCBIfam" id="TIGR02964">
    <property type="entry name" value="xanthine_xdhC"/>
    <property type="match status" value="1"/>
</dbReference>
<dbReference type="PANTHER" id="PTHR30388:SF6">
    <property type="entry name" value="XANTHINE DEHYDROGENASE SUBUNIT A-RELATED"/>
    <property type="match status" value="1"/>
</dbReference>
<dbReference type="Proteomes" id="UP000028602">
    <property type="component" value="Unassembled WGS sequence"/>
</dbReference>
<dbReference type="InterPro" id="IPR003777">
    <property type="entry name" value="XdhC_CoxI"/>
</dbReference>
<comment type="caution">
    <text evidence="3">The sequence shown here is derived from an EMBL/GenBank/DDBJ whole genome shotgun (WGS) entry which is preliminary data.</text>
</comment>
<gene>
    <name evidence="3" type="primary">xdhC</name>
    <name evidence="3" type="ORF">GTPT_2221</name>
</gene>
<feature type="domain" description="XdhC- CoxI" evidence="1">
    <location>
        <begin position="14"/>
        <end position="74"/>
    </location>
</feature>
<reference evidence="3 4" key="1">
    <citation type="submission" date="2014-05" db="EMBL/GenBank/DDBJ databases">
        <title>ATOL: Assembling a taxonomically balanced genome-scale reconstruction of the evolutionary history of the Enterobacteriaceae.</title>
        <authorList>
            <person name="Plunkett G.III."/>
            <person name="Neeno-Eckwall E.C."/>
            <person name="Glasner J.D."/>
            <person name="Perna N.T."/>
        </authorList>
    </citation>
    <scope>NUCLEOTIDE SEQUENCE [LARGE SCALE GENOMIC DNA]</scope>
    <source>
        <strain evidence="3 4">ATCC 33301</strain>
    </source>
</reference>
<dbReference type="SUPFAM" id="SSF51735">
    <property type="entry name" value="NAD(P)-binding Rossmann-fold domains"/>
    <property type="match status" value="1"/>
</dbReference>
<dbReference type="Pfam" id="PF13478">
    <property type="entry name" value="XdhC_C"/>
    <property type="match status" value="1"/>
</dbReference>
<evidence type="ECO:0000313" key="4">
    <source>
        <dbReference type="Proteomes" id="UP000028602"/>
    </source>
</evidence>
<organism evidence="3 4">
    <name type="scientific">Tatumella ptyseos ATCC 33301</name>
    <dbReference type="NCBI Taxonomy" id="1005995"/>
    <lineage>
        <taxon>Bacteria</taxon>
        <taxon>Pseudomonadati</taxon>
        <taxon>Pseudomonadota</taxon>
        <taxon>Gammaproteobacteria</taxon>
        <taxon>Enterobacterales</taxon>
        <taxon>Erwiniaceae</taxon>
        <taxon>Tatumella</taxon>
    </lineage>
</organism>
<dbReference type="InterPro" id="IPR036291">
    <property type="entry name" value="NAD(P)-bd_dom_sf"/>
</dbReference>
<dbReference type="Pfam" id="PF02625">
    <property type="entry name" value="XdhC_CoxI"/>
    <property type="match status" value="1"/>
</dbReference>
<dbReference type="InterPro" id="IPR014308">
    <property type="entry name" value="Xanthine_DH_XdhC"/>
</dbReference>
<evidence type="ECO:0000259" key="2">
    <source>
        <dbReference type="Pfam" id="PF13478"/>
    </source>
</evidence>
<feature type="domain" description="XdhC Rossmann" evidence="2">
    <location>
        <begin position="108"/>
        <end position="249"/>
    </location>
</feature>
<dbReference type="InterPro" id="IPR027051">
    <property type="entry name" value="XdhC_Rossmann_dom"/>
</dbReference>
<dbReference type="eggNOG" id="COG1975">
    <property type="taxonomic scope" value="Bacteria"/>
</dbReference>
<dbReference type="InterPro" id="IPR052698">
    <property type="entry name" value="MoCofactor_Util/Proc"/>
</dbReference>
<name>A0A085JEM4_9GAMM</name>
<dbReference type="OrthoDB" id="9815497at2"/>
<dbReference type="PANTHER" id="PTHR30388">
    <property type="entry name" value="ALDEHYDE OXIDOREDUCTASE MOLYBDENUM COFACTOR ASSEMBLY PROTEIN"/>
    <property type="match status" value="1"/>
</dbReference>